<keyword evidence="10 11" id="KW-0539">Nucleus</keyword>
<evidence type="ECO:0000313" key="13">
    <source>
        <dbReference type="Proteomes" id="UP000078046"/>
    </source>
</evidence>
<dbReference type="InterPro" id="IPR038567">
    <property type="entry name" value="T_Elf1_sf"/>
</dbReference>
<dbReference type="AlphaFoldDB" id="A0A177ASJ0"/>
<dbReference type="Gene3D" id="2.20.25.190">
    <property type="match status" value="1"/>
</dbReference>
<keyword evidence="12" id="KW-0648">Protein biosynthesis</keyword>
<dbReference type="FunFam" id="2.20.25.190:FF:000001">
    <property type="entry name" value="Transcription elongation factor 1 homolog"/>
    <property type="match status" value="1"/>
</dbReference>
<keyword evidence="13" id="KW-1185">Reference proteome</keyword>
<reference evidence="12 13" key="1">
    <citation type="submission" date="2016-04" db="EMBL/GenBank/DDBJ databases">
        <title>The genome of Intoshia linei affirms orthonectids as highly simplified spiralians.</title>
        <authorList>
            <person name="Mikhailov K.V."/>
            <person name="Slusarev G.S."/>
            <person name="Nikitin M.A."/>
            <person name="Logacheva M.D."/>
            <person name="Penin A."/>
            <person name="Aleoshin V."/>
            <person name="Panchin Y.V."/>
        </authorList>
    </citation>
    <scope>NUCLEOTIDE SEQUENCE [LARGE SCALE GENOMIC DNA]</scope>
    <source>
        <strain evidence="12">Intl2013</strain>
        <tissue evidence="12">Whole animal</tissue>
    </source>
</reference>
<dbReference type="Proteomes" id="UP000078046">
    <property type="component" value="Unassembled WGS sequence"/>
</dbReference>
<comment type="subcellular location">
    <subcellularLocation>
        <location evidence="2 11">Nucleus</location>
    </subcellularLocation>
</comment>
<protein>
    <recommendedName>
        <fullName evidence="4 11">Transcription elongation factor 1 homolog</fullName>
    </recommendedName>
</protein>
<sequence>MAKKRKSNKKRVKKPKIILDKIFDCPFCNHEKCCSVKLDKDTNSGAIHCTICLESYHTSTHYLTEPVDVYCDWIDACEAANS</sequence>
<dbReference type="Pfam" id="PF05129">
    <property type="entry name" value="Zn_ribbon_Elf1"/>
    <property type="match status" value="1"/>
</dbReference>
<evidence type="ECO:0000256" key="2">
    <source>
        <dbReference type="ARBA" id="ARBA00004123"/>
    </source>
</evidence>
<keyword evidence="8 11" id="KW-0805">Transcription regulation</keyword>
<evidence type="ECO:0000256" key="4">
    <source>
        <dbReference type="ARBA" id="ARBA00014973"/>
    </source>
</evidence>
<dbReference type="GO" id="GO:0006368">
    <property type="term" value="P:transcription elongation by RNA polymerase II"/>
    <property type="evidence" value="ECO:0007669"/>
    <property type="project" value="TreeGrafter"/>
</dbReference>
<dbReference type="InterPro" id="IPR007808">
    <property type="entry name" value="Elf1"/>
</dbReference>
<comment type="similarity">
    <text evidence="3 11">Belongs to the ELOF1 family.</text>
</comment>
<accession>A0A177ASJ0</accession>
<evidence type="ECO:0000256" key="8">
    <source>
        <dbReference type="ARBA" id="ARBA00023015"/>
    </source>
</evidence>
<dbReference type="SUPFAM" id="SSF57783">
    <property type="entry name" value="Zinc beta-ribbon"/>
    <property type="match status" value="1"/>
</dbReference>
<keyword evidence="5 11" id="KW-0479">Metal-binding</keyword>
<evidence type="ECO:0000256" key="5">
    <source>
        <dbReference type="ARBA" id="ARBA00022723"/>
    </source>
</evidence>
<keyword evidence="6 11" id="KW-0863">Zinc-finger</keyword>
<organism evidence="12 13">
    <name type="scientific">Intoshia linei</name>
    <dbReference type="NCBI Taxonomy" id="1819745"/>
    <lineage>
        <taxon>Eukaryota</taxon>
        <taxon>Metazoa</taxon>
        <taxon>Spiralia</taxon>
        <taxon>Lophotrochozoa</taxon>
        <taxon>Mesozoa</taxon>
        <taxon>Orthonectida</taxon>
        <taxon>Rhopaluridae</taxon>
        <taxon>Intoshia</taxon>
    </lineage>
</organism>
<dbReference type="PANTHER" id="PTHR20934:SF0">
    <property type="entry name" value="TRANSCRIPTION ELONGATION FACTOR 1 HOMOLOG"/>
    <property type="match status" value="1"/>
</dbReference>
<evidence type="ECO:0000256" key="10">
    <source>
        <dbReference type="ARBA" id="ARBA00023242"/>
    </source>
</evidence>
<dbReference type="EMBL" id="LWCA01001895">
    <property type="protein sequence ID" value="OAF64361.1"/>
    <property type="molecule type" value="Genomic_DNA"/>
</dbReference>
<dbReference type="OrthoDB" id="445983at2759"/>
<dbReference type="GO" id="GO:0000993">
    <property type="term" value="F:RNA polymerase II complex binding"/>
    <property type="evidence" value="ECO:0007669"/>
    <property type="project" value="TreeGrafter"/>
</dbReference>
<keyword evidence="9 11" id="KW-0804">Transcription</keyword>
<evidence type="ECO:0000256" key="9">
    <source>
        <dbReference type="ARBA" id="ARBA00023163"/>
    </source>
</evidence>
<evidence type="ECO:0000256" key="6">
    <source>
        <dbReference type="ARBA" id="ARBA00022771"/>
    </source>
</evidence>
<dbReference type="PANTHER" id="PTHR20934">
    <property type="entry name" value="TRANSCRIPTION ELONGATION FACTOR 1 HOMOLOG"/>
    <property type="match status" value="1"/>
</dbReference>
<comment type="function">
    <text evidence="1 11">Transcription elongation factor implicated in the maintenance of proper chromatin structure in actively transcribed regions.</text>
</comment>
<evidence type="ECO:0000256" key="3">
    <source>
        <dbReference type="ARBA" id="ARBA00009730"/>
    </source>
</evidence>
<gene>
    <name evidence="12" type="ORF">A3Q56_07930</name>
</gene>
<proteinExistence type="inferred from homology"/>
<keyword evidence="7 11" id="KW-0862">Zinc</keyword>
<keyword evidence="12" id="KW-0251">Elongation factor</keyword>
<evidence type="ECO:0000256" key="11">
    <source>
        <dbReference type="RuleBase" id="RU364033"/>
    </source>
</evidence>
<evidence type="ECO:0000256" key="7">
    <source>
        <dbReference type="ARBA" id="ARBA00022833"/>
    </source>
</evidence>
<comment type="caution">
    <text evidence="12">The sequence shown here is derived from an EMBL/GenBank/DDBJ whole genome shotgun (WGS) entry which is preliminary data.</text>
</comment>
<name>A0A177ASJ0_9BILA</name>
<dbReference type="GO" id="GO:0008023">
    <property type="term" value="C:transcription elongation factor complex"/>
    <property type="evidence" value="ECO:0007669"/>
    <property type="project" value="TreeGrafter"/>
</dbReference>
<dbReference type="GO" id="GO:0003746">
    <property type="term" value="F:translation elongation factor activity"/>
    <property type="evidence" value="ECO:0007669"/>
    <property type="project" value="UniProtKB-KW"/>
</dbReference>
<evidence type="ECO:0000313" key="12">
    <source>
        <dbReference type="EMBL" id="OAF64361.1"/>
    </source>
</evidence>
<evidence type="ECO:0000256" key="1">
    <source>
        <dbReference type="ARBA" id="ARBA00003357"/>
    </source>
</evidence>
<dbReference type="GO" id="GO:0008270">
    <property type="term" value="F:zinc ion binding"/>
    <property type="evidence" value="ECO:0007669"/>
    <property type="project" value="UniProtKB-KW"/>
</dbReference>